<feature type="non-terminal residue" evidence="1">
    <location>
        <position position="1"/>
    </location>
</feature>
<comment type="caution">
    <text evidence="1">The sequence shown here is derived from an EMBL/GenBank/DDBJ whole genome shotgun (WGS) entry which is preliminary data.</text>
</comment>
<name>A0A8I0HCC9_XANCI</name>
<accession>A0A8I0HCC9</accession>
<feature type="non-terminal residue" evidence="1">
    <location>
        <position position="87"/>
    </location>
</feature>
<sequence>ALKSKGFNPKNMMFDLTIASYILNPAKDNYRLDEMILEVLGIVLESKKENVQLGLFDTPENEDKKEEYSRYALYISKCKEKYELELK</sequence>
<gene>
    <name evidence="1" type="ORF">GUH15_17215</name>
</gene>
<dbReference type="SUPFAM" id="SSF53098">
    <property type="entry name" value="Ribonuclease H-like"/>
    <property type="match status" value="1"/>
</dbReference>
<reference evidence="1" key="1">
    <citation type="submission" date="2020-01" db="EMBL/GenBank/DDBJ databases">
        <authorList>
            <person name="Richard D."/>
        </authorList>
    </citation>
    <scope>NUCLEOTIDE SEQUENCE</scope>
    <source>
        <strain evidence="1">JP541</strain>
    </source>
</reference>
<protein>
    <submittedName>
        <fullName evidence="1">Uncharacterized protein</fullName>
    </submittedName>
</protein>
<proteinExistence type="predicted"/>
<dbReference type="AlphaFoldDB" id="A0A8I0HCC9"/>
<dbReference type="InterPro" id="IPR036397">
    <property type="entry name" value="RNaseH_sf"/>
</dbReference>
<dbReference type="Proteomes" id="UP000653002">
    <property type="component" value="Unassembled WGS sequence"/>
</dbReference>
<evidence type="ECO:0000313" key="1">
    <source>
        <dbReference type="EMBL" id="MBD4337763.1"/>
    </source>
</evidence>
<dbReference type="InterPro" id="IPR012337">
    <property type="entry name" value="RNaseH-like_sf"/>
</dbReference>
<dbReference type="Gene3D" id="3.30.420.10">
    <property type="entry name" value="Ribonuclease H-like superfamily/Ribonuclease H"/>
    <property type="match status" value="1"/>
</dbReference>
<organism evidence="1 2">
    <name type="scientific">Xanthomonas citri pv. citri</name>
    <dbReference type="NCBI Taxonomy" id="611301"/>
    <lineage>
        <taxon>Bacteria</taxon>
        <taxon>Pseudomonadati</taxon>
        <taxon>Pseudomonadota</taxon>
        <taxon>Gammaproteobacteria</taxon>
        <taxon>Lysobacterales</taxon>
        <taxon>Lysobacteraceae</taxon>
        <taxon>Xanthomonas</taxon>
    </lineage>
</organism>
<evidence type="ECO:0000313" key="2">
    <source>
        <dbReference type="Proteomes" id="UP000653002"/>
    </source>
</evidence>
<dbReference type="GO" id="GO:0003676">
    <property type="term" value="F:nucleic acid binding"/>
    <property type="evidence" value="ECO:0007669"/>
    <property type="project" value="InterPro"/>
</dbReference>
<dbReference type="EMBL" id="JAABFR010001305">
    <property type="protein sequence ID" value="MBD4337763.1"/>
    <property type="molecule type" value="Genomic_DNA"/>
</dbReference>